<accession>A0A9P4MZM6</accession>
<feature type="coiled-coil region" evidence="1">
    <location>
        <begin position="88"/>
        <end position="122"/>
    </location>
</feature>
<proteinExistence type="predicted"/>
<organism evidence="3 4">
    <name type="scientific">Delitschia confertaspora ATCC 74209</name>
    <dbReference type="NCBI Taxonomy" id="1513339"/>
    <lineage>
        <taxon>Eukaryota</taxon>
        <taxon>Fungi</taxon>
        <taxon>Dikarya</taxon>
        <taxon>Ascomycota</taxon>
        <taxon>Pezizomycotina</taxon>
        <taxon>Dothideomycetes</taxon>
        <taxon>Pleosporomycetidae</taxon>
        <taxon>Pleosporales</taxon>
        <taxon>Delitschiaceae</taxon>
        <taxon>Delitschia</taxon>
    </lineage>
</organism>
<dbReference type="Pfam" id="PF06881">
    <property type="entry name" value="Elongin_A"/>
    <property type="match status" value="1"/>
</dbReference>
<keyword evidence="4" id="KW-1185">Reference proteome</keyword>
<dbReference type="PANTHER" id="PTHR15141">
    <property type="entry name" value="TRANSCRIPTION ELONGATION FACTOR B POLYPEPTIDE 3"/>
    <property type="match status" value="1"/>
</dbReference>
<comment type="caution">
    <text evidence="3">The sequence shown here is derived from an EMBL/GenBank/DDBJ whole genome shotgun (WGS) entry which is preliminary data.</text>
</comment>
<feature type="compositionally biased region" description="Low complexity" evidence="2">
    <location>
        <begin position="226"/>
        <end position="243"/>
    </location>
</feature>
<sequence>MPVRSLRDLAKQRLIQNVDSLNDVGDLPYSFLRPILIRIEKPAQLAELEKNCPQLLGETGEIWLRFVKRDIPNYFKKPYQPKDPKKWAKVYNNLKKDAEEEMQRQEDELRAKLKGLQDAKQLQTTQIYTDNRGVGNKRPKETSWRSSTTFPSKAKVNPHLAAIRSNARKDYGSQQKTGRVMATSSTPMLGRVQAAPARMVRDYQEQGQVRQSVEAIPRAAPRPVNTTGRQAGASTASTTSSQSMPARAPVGQVSLPKDQVFRAPRVSPPSGQRPQKRKRPEANPFMPKKARKA</sequence>
<dbReference type="Proteomes" id="UP000799536">
    <property type="component" value="Unassembled WGS sequence"/>
</dbReference>
<evidence type="ECO:0000313" key="3">
    <source>
        <dbReference type="EMBL" id="KAF2202040.1"/>
    </source>
</evidence>
<evidence type="ECO:0000256" key="1">
    <source>
        <dbReference type="SAM" id="Coils"/>
    </source>
</evidence>
<dbReference type="InterPro" id="IPR010684">
    <property type="entry name" value="RNA_pol_II_trans_fac_SIII_A"/>
</dbReference>
<evidence type="ECO:0000256" key="2">
    <source>
        <dbReference type="SAM" id="MobiDB-lite"/>
    </source>
</evidence>
<dbReference type="PANTHER" id="PTHR15141:SF76">
    <property type="entry name" value="TRANSCRIPTION ELONGATION FACTOR B POLYPEPTIDE 3"/>
    <property type="match status" value="1"/>
</dbReference>
<evidence type="ECO:0000313" key="4">
    <source>
        <dbReference type="Proteomes" id="UP000799536"/>
    </source>
</evidence>
<name>A0A9P4MZM6_9PLEO</name>
<evidence type="ECO:0008006" key="5">
    <source>
        <dbReference type="Google" id="ProtNLM"/>
    </source>
</evidence>
<protein>
    <recommendedName>
        <fullName evidence="5">Elongin-A</fullName>
    </recommendedName>
</protein>
<dbReference type="Gene3D" id="6.10.250.3180">
    <property type="match status" value="1"/>
</dbReference>
<keyword evidence="1" id="KW-0175">Coiled coil</keyword>
<dbReference type="OrthoDB" id="21513at2759"/>
<reference evidence="3" key="1">
    <citation type="journal article" date="2020" name="Stud. Mycol.">
        <title>101 Dothideomycetes genomes: a test case for predicting lifestyles and emergence of pathogens.</title>
        <authorList>
            <person name="Haridas S."/>
            <person name="Albert R."/>
            <person name="Binder M."/>
            <person name="Bloem J."/>
            <person name="Labutti K."/>
            <person name="Salamov A."/>
            <person name="Andreopoulos B."/>
            <person name="Baker S."/>
            <person name="Barry K."/>
            <person name="Bills G."/>
            <person name="Bluhm B."/>
            <person name="Cannon C."/>
            <person name="Castanera R."/>
            <person name="Culley D."/>
            <person name="Daum C."/>
            <person name="Ezra D."/>
            <person name="Gonzalez J."/>
            <person name="Henrissat B."/>
            <person name="Kuo A."/>
            <person name="Liang C."/>
            <person name="Lipzen A."/>
            <person name="Lutzoni F."/>
            <person name="Magnuson J."/>
            <person name="Mondo S."/>
            <person name="Nolan M."/>
            <person name="Ohm R."/>
            <person name="Pangilinan J."/>
            <person name="Park H.-J."/>
            <person name="Ramirez L."/>
            <person name="Alfaro M."/>
            <person name="Sun H."/>
            <person name="Tritt A."/>
            <person name="Yoshinaga Y."/>
            <person name="Zwiers L.-H."/>
            <person name="Turgeon B."/>
            <person name="Goodwin S."/>
            <person name="Spatafora J."/>
            <person name="Crous P."/>
            <person name="Grigoriev I."/>
        </authorList>
    </citation>
    <scope>NUCLEOTIDE SEQUENCE</scope>
    <source>
        <strain evidence="3">ATCC 74209</strain>
    </source>
</reference>
<dbReference type="AlphaFoldDB" id="A0A9P4MZM6"/>
<feature type="region of interest" description="Disordered" evidence="2">
    <location>
        <begin position="130"/>
        <end position="154"/>
    </location>
</feature>
<dbReference type="EMBL" id="ML993951">
    <property type="protein sequence ID" value="KAF2202040.1"/>
    <property type="molecule type" value="Genomic_DNA"/>
</dbReference>
<feature type="region of interest" description="Disordered" evidence="2">
    <location>
        <begin position="198"/>
        <end position="293"/>
    </location>
</feature>
<dbReference type="InterPro" id="IPR051870">
    <property type="entry name" value="Elongin-A_domain"/>
</dbReference>
<dbReference type="GO" id="GO:0070449">
    <property type="term" value="C:elongin complex"/>
    <property type="evidence" value="ECO:0007669"/>
    <property type="project" value="InterPro"/>
</dbReference>
<dbReference type="GO" id="GO:0006368">
    <property type="term" value="P:transcription elongation by RNA polymerase II"/>
    <property type="evidence" value="ECO:0007669"/>
    <property type="project" value="InterPro"/>
</dbReference>
<gene>
    <name evidence="3" type="ORF">GQ43DRAFT_10896</name>
</gene>